<dbReference type="EC" id="6.3.5.4" evidence="3"/>
<protein>
    <recommendedName>
        <fullName evidence="3">asparagine synthase (glutamine-hydrolyzing)</fullName>
        <ecNumber evidence="3">6.3.5.4</ecNumber>
    </recommendedName>
</protein>
<keyword evidence="5 10" id="KW-0067">ATP-binding</keyword>
<evidence type="ECO:0000256" key="3">
    <source>
        <dbReference type="ARBA" id="ARBA00012737"/>
    </source>
</evidence>
<evidence type="ECO:0000256" key="8">
    <source>
        <dbReference type="ARBA" id="ARBA00048741"/>
    </source>
</evidence>
<comment type="caution">
    <text evidence="13">The sequence shown here is derived from an EMBL/GenBank/DDBJ whole genome shotgun (WGS) entry which is preliminary data.</text>
</comment>
<dbReference type="PANTHER" id="PTHR43284">
    <property type="entry name" value="ASPARAGINE SYNTHETASE (GLUTAMINE-HYDROLYZING)"/>
    <property type="match status" value="1"/>
</dbReference>
<evidence type="ECO:0000256" key="4">
    <source>
        <dbReference type="ARBA" id="ARBA00022741"/>
    </source>
</evidence>
<dbReference type="Proteomes" id="UP000553059">
    <property type="component" value="Unassembled WGS sequence"/>
</dbReference>
<accession>A0A7C6Z6H5</accession>
<dbReference type="PANTHER" id="PTHR43284:SF1">
    <property type="entry name" value="ASPARAGINE SYNTHETASE"/>
    <property type="match status" value="1"/>
</dbReference>
<evidence type="ECO:0000256" key="7">
    <source>
        <dbReference type="ARBA" id="ARBA00022962"/>
    </source>
</evidence>
<dbReference type="Gene3D" id="3.60.20.10">
    <property type="entry name" value="Glutamine Phosphoribosylpyrophosphate, subunit 1, domain 1"/>
    <property type="match status" value="1"/>
</dbReference>
<feature type="active site" description="For GATase activity" evidence="9">
    <location>
        <position position="2"/>
    </location>
</feature>
<evidence type="ECO:0000313" key="14">
    <source>
        <dbReference type="Proteomes" id="UP000553059"/>
    </source>
</evidence>
<comment type="similarity">
    <text evidence="2">Belongs to the asparagine synthetase family.</text>
</comment>
<dbReference type="SUPFAM" id="SSF56235">
    <property type="entry name" value="N-terminal nucleophile aminohydrolases (Ntn hydrolases)"/>
    <property type="match status" value="1"/>
</dbReference>
<dbReference type="CDD" id="cd00712">
    <property type="entry name" value="AsnB"/>
    <property type="match status" value="1"/>
</dbReference>
<dbReference type="GO" id="GO:0005524">
    <property type="term" value="F:ATP binding"/>
    <property type="evidence" value="ECO:0007669"/>
    <property type="project" value="UniProtKB-KW"/>
</dbReference>
<name>A0A7C6Z6H5_9FIRM</name>
<dbReference type="EMBL" id="DUTF01000360">
    <property type="protein sequence ID" value="HHY28405.1"/>
    <property type="molecule type" value="Genomic_DNA"/>
</dbReference>
<dbReference type="InterPro" id="IPR051786">
    <property type="entry name" value="ASN_synthetase/amidase"/>
</dbReference>
<evidence type="ECO:0000256" key="11">
    <source>
        <dbReference type="PIRSR" id="PIRSR001589-3"/>
    </source>
</evidence>
<dbReference type="GO" id="GO:0006529">
    <property type="term" value="P:asparagine biosynthetic process"/>
    <property type="evidence" value="ECO:0007669"/>
    <property type="project" value="UniProtKB-KW"/>
</dbReference>
<keyword evidence="6 9" id="KW-0061">Asparagine biosynthesis</keyword>
<feature type="binding site" evidence="10">
    <location>
        <position position="103"/>
    </location>
    <ligand>
        <name>L-glutamine</name>
        <dbReference type="ChEBI" id="CHEBI:58359"/>
    </ligand>
</feature>
<sequence length="617" mass="71506">MCSILGLLNFTRKISPQEIQTLNTMGKTLIHRGPDQNGFYYGDHFAFQHNRLAIIDIEKGRQPMTASYEGYEYTIVYNGELYNTGDLRQELLKLGVKFRTYCDTEVVLYSYVLWGEQCSSKLNGIYSFVIYDSKEKRAYLSRDRFGVKPFFYTFVEDALLFASEIKALLKHPQVQPQLDHQGLWQLLYMMPVKEEGTALFKGIFELPTASHAFYTPTPGSPEEGLKISNYWTLEAYENRDDEDTIVETTRGLLVDAIERQLVSDVPLCTFLSGGLDSSVITAVAAQEYKAEGRQLATYSFEHEGNKDHFQQTLFQPQRDEEFALYLAQHLHTHHRTLTATKEDLVGYLNDAVNYRDYPGMADIDSSLLFYCRQVKNHHTVALSGECSDEVFGGYPWFYRPEMLARSFFPWIHDPHARIGLFKPELVRPQEGFDYTSEIFRRSVEACPVLPGESETMRNSRVASWLSIRYFMTSLLERKDRMSMASGLEVRVPFSDHRLVQYVYNVPWEIKFKGGVEKSLLRAAMRDYLPDKILYRKKSPFPKTHDPHYEQLVFNLFRKRLGSGSGVLAELLQKDVLNRLISPENKTWFGQLMGAPQLMAWLVQLDYWFETYQVQLEL</sequence>
<feature type="binding site" evidence="10">
    <location>
        <begin position="383"/>
        <end position="384"/>
    </location>
    <ligand>
        <name>ATP</name>
        <dbReference type="ChEBI" id="CHEBI:30616"/>
    </ligand>
</feature>
<dbReference type="InterPro" id="IPR033738">
    <property type="entry name" value="AsnB_N"/>
</dbReference>
<keyword evidence="13" id="KW-0436">Ligase</keyword>
<dbReference type="CDD" id="cd01991">
    <property type="entry name" value="Asn_synthase_B_C"/>
    <property type="match status" value="1"/>
</dbReference>
<dbReference type="NCBIfam" id="TIGR01536">
    <property type="entry name" value="asn_synth_AEB"/>
    <property type="match status" value="1"/>
</dbReference>
<evidence type="ECO:0000259" key="12">
    <source>
        <dbReference type="PROSITE" id="PS51278"/>
    </source>
</evidence>
<keyword evidence="7 9" id="KW-0315">Glutamine amidotransferase</keyword>
<dbReference type="AlphaFoldDB" id="A0A7C6Z6H5"/>
<dbReference type="Gene3D" id="3.40.50.620">
    <property type="entry name" value="HUPs"/>
    <property type="match status" value="1"/>
</dbReference>
<evidence type="ECO:0000256" key="1">
    <source>
        <dbReference type="ARBA" id="ARBA00005187"/>
    </source>
</evidence>
<dbReference type="InterPro" id="IPR006426">
    <property type="entry name" value="Asn_synth_AEB"/>
</dbReference>
<dbReference type="GO" id="GO:0005829">
    <property type="term" value="C:cytosol"/>
    <property type="evidence" value="ECO:0007669"/>
    <property type="project" value="TreeGrafter"/>
</dbReference>
<dbReference type="PROSITE" id="PS51278">
    <property type="entry name" value="GATASE_TYPE_2"/>
    <property type="match status" value="1"/>
</dbReference>
<dbReference type="Pfam" id="PF13537">
    <property type="entry name" value="GATase_7"/>
    <property type="match status" value="1"/>
</dbReference>
<keyword evidence="4 10" id="KW-0547">Nucleotide-binding</keyword>
<evidence type="ECO:0000256" key="9">
    <source>
        <dbReference type="PIRSR" id="PIRSR001589-1"/>
    </source>
</evidence>
<feature type="site" description="Important for beta-aspartyl-AMP intermediate formation" evidence="11">
    <location>
        <position position="385"/>
    </location>
</feature>
<evidence type="ECO:0000256" key="10">
    <source>
        <dbReference type="PIRSR" id="PIRSR001589-2"/>
    </source>
</evidence>
<dbReference type="InterPro" id="IPR014729">
    <property type="entry name" value="Rossmann-like_a/b/a_fold"/>
</dbReference>
<evidence type="ECO:0000313" key="13">
    <source>
        <dbReference type="EMBL" id="HHY28405.1"/>
    </source>
</evidence>
<keyword evidence="9" id="KW-0028">Amino-acid biosynthesis</keyword>
<evidence type="ECO:0000256" key="2">
    <source>
        <dbReference type="ARBA" id="ARBA00005752"/>
    </source>
</evidence>
<comment type="catalytic activity">
    <reaction evidence="8">
        <text>L-aspartate + L-glutamine + ATP + H2O = L-asparagine + L-glutamate + AMP + diphosphate + H(+)</text>
        <dbReference type="Rhea" id="RHEA:12228"/>
        <dbReference type="ChEBI" id="CHEBI:15377"/>
        <dbReference type="ChEBI" id="CHEBI:15378"/>
        <dbReference type="ChEBI" id="CHEBI:29985"/>
        <dbReference type="ChEBI" id="CHEBI:29991"/>
        <dbReference type="ChEBI" id="CHEBI:30616"/>
        <dbReference type="ChEBI" id="CHEBI:33019"/>
        <dbReference type="ChEBI" id="CHEBI:58048"/>
        <dbReference type="ChEBI" id="CHEBI:58359"/>
        <dbReference type="ChEBI" id="CHEBI:456215"/>
        <dbReference type="EC" id="6.3.5.4"/>
    </reaction>
</comment>
<evidence type="ECO:0000256" key="5">
    <source>
        <dbReference type="ARBA" id="ARBA00022840"/>
    </source>
</evidence>
<dbReference type="Pfam" id="PF00733">
    <property type="entry name" value="Asn_synthase"/>
    <property type="match status" value="1"/>
</dbReference>
<proteinExistence type="inferred from homology"/>
<feature type="domain" description="Glutamine amidotransferase type-2" evidence="12">
    <location>
        <begin position="2"/>
        <end position="217"/>
    </location>
</feature>
<organism evidence="13 14">
    <name type="scientific">Desulfitobacterium dehalogenans</name>
    <dbReference type="NCBI Taxonomy" id="36854"/>
    <lineage>
        <taxon>Bacteria</taxon>
        <taxon>Bacillati</taxon>
        <taxon>Bacillota</taxon>
        <taxon>Clostridia</taxon>
        <taxon>Eubacteriales</taxon>
        <taxon>Desulfitobacteriaceae</taxon>
        <taxon>Desulfitobacterium</taxon>
    </lineage>
</organism>
<evidence type="ECO:0000256" key="6">
    <source>
        <dbReference type="ARBA" id="ARBA00022888"/>
    </source>
</evidence>
<dbReference type="GO" id="GO:0004066">
    <property type="term" value="F:asparagine synthase (glutamine-hydrolyzing) activity"/>
    <property type="evidence" value="ECO:0007669"/>
    <property type="project" value="UniProtKB-EC"/>
</dbReference>
<dbReference type="SUPFAM" id="SSF52402">
    <property type="entry name" value="Adenine nucleotide alpha hydrolases-like"/>
    <property type="match status" value="1"/>
</dbReference>
<comment type="pathway">
    <text evidence="1">Amino-acid biosynthesis; L-asparagine biosynthesis; L-asparagine from L-aspartate (L-Gln route): step 1/1.</text>
</comment>
<dbReference type="InterPro" id="IPR017932">
    <property type="entry name" value="GATase_2_dom"/>
</dbReference>
<dbReference type="PIRSF" id="PIRSF001589">
    <property type="entry name" value="Asn_synthetase_glu-h"/>
    <property type="match status" value="1"/>
</dbReference>
<dbReference type="InterPro" id="IPR001962">
    <property type="entry name" value="Asn_synthase"/>
</dbReference>
<reference evidence="13 14" key="1">
    <citation type="journal article" date="2020" name="Biotechnol. Biofuels">
        <title>New insights from the biogas microbiome by comprehensive genome-resolved metagenomics of nearly 1600 species originating from multiple anaerobic digesters.</title>
        <authorList>
            <person name="Campanaro S."/>
            <person name="Treu L."/>
            <person name="Rodriguez-R L.M."/>
            <person name="Kovalovszki A."/>
            <person name="Ziels R.M."/>
            <person name="Maus I."/>
            <person name="Zhu X."/>
            <person name="Kougias P.G."/>
            <person name="Basile A."/>
            <person name="Luo G."/>
            <person name="Schluter A."/>
            <person name="Konstantinidis K.T."/>
            <person name="Angelidaki I."/>
        </authorList>
    </citation>
    <scope>NUCLEOTIDE SEQUENCE [LARGE SCALE GENOMIC DNA]</scope>
    <source>
        <strain evidence="13">AS05jafATM_4</strain>
    </source>
</reference>
<dbReference type="InterPro" id="IPR029055">
    <property type="entry name" value="Ntn_hydrolases_N"/>
</dbReference>
<gene>
    <name evidence="13" type="primary">asnB</name>
    <name evidence="13" type="ORF">GX523_17020</name>
</gene>